<evidence type="ECO:0000256" key="4">
    <source>
        <dbReference type="ARBA" id="ARBA00034617"/>
    </source>
</evidence>
<dbReference type="EC" id="5.6.2.4" evidence="5"/>
<dbReference type="GO" id="GO:0003677">
    <property type="term" value="F:DNA binding"/>
    <property type="evidence" value="ECO:0007669"/>
    <property type="project" value="UniProtKB-KW"/>
</dbReference>
<dbReference type="GO" id="GO:0043138">
    <property type="term" value="F:3'-5' DNA helicase activity"/>
    <property type="evidence" value="ECO:0007669"/>
    <property type="project" value="UniProtKB-EC"/>
</dbReference>
<keyword evidence="8" id="KW-1185">Reference proteome</keyword>
<comment type="catalytic activity">
    <reaction evidence="4">
        <text>Couples ATP hydrolysis with the unwinding of duplex DNA by translocating in the 3'-5' direction.</text>
        <dbReference type="EC" id="5.6.2.4"/>
    </reaction>
</comment>
<dbReference type="SMART" id="SM00490">
    <property type="entry name" value="HELICc"/>
    <property type="match status" value="1"/>
</dbReference>
<dbReference type="Gene3D" id="3.40.50.300">
    <property type="entry name" value="P-loop containing nucleotide triphosphate hydrolases"/>
    <property type="match status" value="1"/>
</dbReference>
<dbReference type="GO" id="GO:0009378">
    <property type="term" value="F:four-way junction helicase activity"/>
    <property type="evidence" value="ECO:0007669"/>
    <property type="project" value="TreeGrafter"/>
</dbReference>
<gene>
    <name evidence="7" type="ORF">BHE90_017502</name>
</gene>
<keyword evidence="2" id="KW-0238">DNA-binding</keyword>
<comment type="similarity">
    <text evidence="1">Belongs to the helicase family. RecQ subfamily.</text>
</comment>
<evidence type="ECO:0000259" key="6">
    <source>
        <dbReference type="PROSITE" id="PS51194"/>
    </source>
</evidence>
<evidence type="ECO:0000256" key="2">
    <source>
        <dbReference type="ARBA" id="ARBA00023125"/>
    </source>
</evidence>
<dbReference type="SUPFAM" id="SSF52540">
    <property type="entry name" value="P-loop containing nucleoside triphosphate hydrolases"/>
    <property type="match status" value="1"/>
</dbReference>
<dbReference type="GO" id="GO:0006281">
    <property type="term" value="P:DNA repair"/>
    <property type="evidence" value="ECO:0007669"/>
    <property type="project" value="TreeGrafter"/>
</dbReference>
<dbReference type="Pfam" id="PF00271">
    <property type="entry name" value="Helicase_C"/>
    <property type="match status" value="1"/>
</dbReference>
<proteinExistence type="inferred from homology"/>
<evidence type="ECO:0000256" key="5">
    <source>
        <dbReference type="ARBA" id="ARBA00034808"/>
    </source>
</evidence>
<dbReference type="GO" id="GO:0005694">
    <property type="term" value="C:chromosome"/>
    <property type="evidence" value="ECO:0007669"/>
    <property type="project" value="TreeGrafter"/>
</dbReference>
<dbReference type="GO" id="GO:0005737">
    <property type="term" value="C:cytoplasm"/>
    <property type="evidence" value="ECO:0007669"/>
    <property type="project" value="TreeGrafter"/>
</dbReference>
<feature type="domain" description="Helicase C-terminal" evidence="6">
    <location>
        <begin position="57"/>
        <end position="208"/>
    </location>
</feature>
<feature type="non-terminal residue" evidence="7">
    <location>
        <position position="1"/>
    </location>
</feature>
<dbReference type="Proteomes" id="UP000287124">
    <property type="component" value="Unassembled WGS sequence"/>
</dbReference>
<evidence type="ECO:0000256" key="1">
    <source>
        <dbReference type="ARBA" id="ARBA00005446"/>
    </source>
</evidence>
<dbReference type="GO" id="GO:0006310">
    <property type="term" value="P:DNA recombination"/>
    <property type="evidence" value="ECO:0007669"/>
    <property type="project" value="TreeGrafter"/>
</dbReference>
<keyword evidence="3" id="KW-0413">Isomerase</keyword>
<comment type="caution">
    <text evidence="7">The sequence shown here is derived from an EMBL/GenBank/DDBJ whole genome shotgun (WGS) entry which is preliminary data.</text>
</comment>
<dbReference type="EMBL" id="MIKF01001143">
    <property type="protein sequence ID" value="RTE68121.1"/>
    <property type="molecule type" value="Genomic_DNA"/>
</dbReference>
<dbReference type="PROSITE" id="PS51194">
    <property type="entry name" value="HELICASE_CTER"/>
    <property type="match status" value="1"/>
</dbReference>
<evidence type="ECO:0000313" key="8">
    <source>
        <dbReference type="Proteomes" id="UP000287124"/>
    </source>
</evidence>
<evidence type="ECO:0000313" key="7">
    <source>
        <dbReference type="EMBL" id="RTE68121.1"/>
    </source>
</evidence>
<reference evidence="7 8" key="1">
    <citation type="submission" date="2017-06" db="EMBL/GenBank/DDBJ databases">
        <title>Comparative genomic analysis of Ambrosia Fusariam Clade fungi.</title>
        <authorList>
            <person name="Stajich J.E."/>
            <person name="Carrillo J."/>
            <person name="Kijimoto T."/>
            <person name="Eskalen A."/>
            <person name="O'Donnell K."/>
            <person name="Kasson M."/>
        </authorList>
    </citation>
    <scope>NUCLEOTIDE SEQUENCE [LARGE SCALE GENOMIC DNA]</scope>
    <source>
        <strain evidence="7 8">UCR1854</strain>
    </source>
</reference>
<protein>
    <recommendedName>
        <fullName evidence="5">DNA 3'-5' helicase</fullName>
        <ecNumber evidence="5">5.6.2.4</ecNumber>
    </recommendedName>
</protein>
<organism evidence="7 8">
    <name type="scientific">Fusarium euwallaceae</name>
    <dbReference type="NCBI Taxonomy" id="1147111"/>
    <lineage>
        <taxon>Eukaryota</taxon>
        <taxon>Fungi</taxon>
        <taxon>Dikarya</taxon>
        <taxon>Ascomycota</taxon>
        <taxon>Pezizomycotina</taxon>
        <taxon>Sordariomycetes</taxon>
        <taxon>Hypocreomycetidae</taxon>
        <taxon>Hypocreales</taxon>
        <taxon>Nectriaceae</taxon>
        <taxon>Fusarium</taxon>
        <taxon>Fusarium solani species complex</taxon>
    </lineage>
</organism>
<evidence type="ECO:0000256" key="3">
    <source>
        <dbReference type="ARBA" id="ARBA00023235"/>
    </source>
</evidence>
<accession>A0A430KXA3</accession>
<dbReference type="PANTHER" id="PTHR13710:SF105">
    <property type="entry name" value="ATP-DEPENDENT DNA HELICASE Q1"/>
    <property type="match status" value="1"/>
</dbReference>
<dbReference type="PANTHER" id="PTHR13710">
    <property type="entry name" value="DNA HELICASE RECQ FAMILY MEMBER"/>
    <property type="match status" value="1"/>
</dbReference>
<dbReference type="InterPro" id="IPR027417">
    <property type="entry name" value="P-loop_NTPase"/>
</dbReference>
<name>A0A430KXA3_9HYPO</name>
<sequence length="208" mass="22540">LEFLIKPVEQAVKDAVVEYSSNQARAALALGDIQGAARLISLGIREPSNGQLGHGFNSRQCCMKICKTVVYFDSIAELEAAGALLTAALMRAGCSKTAARNAIQAYHSELADFDKTSISQEFVKPDCQRAQDSSRHRIILATDAMGMGINNPDIRLVVQWKQPATLCSLWQRAGRAARGADIRGEFIWASAAEYAEEPAISRAAGRDQ</sequence>
<dbReference type="InterPro" id="IPR001650">
    <property type="entry name" value="Helicase_C-like"/>
</dbReference>
<dbReference type="AlphaFoldDB" id="A0A430KXA3"/>